<organism evidence="1 2">
    <name type="scientific">Exidia glandulosa HHB12029</name>
    <dbReference type="NCBI Taxonomy" id="1314781"/>
    <lineage>
        <taxon>Eukaryota</taxon>
        <taxon>Fungi</taxon>
        <taxon>Dikarya</taxon>
        <taxon>Basidiomycota</taxon>
        <taxon>Agaricomycotina</taxon>
        <taxon>Agaricomycetes</taxon>
        <taxon>Auriculariales</taxon>
        <taxon>Exidiaceae</taxon>
        <taxon>Exidia</taxon>
    </lineage>
</organism>
<sequence>MSVSLLTAVLERQPGSGEGVCSLPPNALRVFLSREPWNVALTKDVAIRDLERLAGACRPDGELDSADFAVNVDLASSGVLQAVTDALLGLDAEQRTLKTELRMLHVQSSGQRLPAQPASPNVFGCLLLTFPVTHTGGTAVVHGLTQELVHNASVKESDDQQVSWFAFRNEAEREFEPVQSGYRVSLSYDLHLVEKSASPSRQLQMHARPILDVFRELLADPTFLPTGGRIGIPLHHEYAAPAKVEYENPGR</sequence>
<dbReference type="InParanoid" id="A0A165I4A4"/>
<evidence type="ECO:0000313" key="2">
    <source>
        <dbReference type="Proteomes" id="UP000077266"/>
    </source>
</evidence>
<name>A0A165I4A4_EXIGL</name>
<gene>
    <name evidence="1" type="ORF">EXIGLDRAFT_62004</name>
</gene>
<protein>
    <submittedName>
        <fullName evidence="1">Uncharacterized protein</fullName>
    </submittedName>
</protein>
<evidence type="ECO:0000313" key="1">
    <source>
        <dbReference type="EMBL" id="KZV92875.1"/>
    </source>
</evidence>
<feature type="non-terminal residue" evidence="1">
    <location>
        <position position="251"/>
    </location>
</feature>
<proteinExistence type="predicted"/>
<dbReference type="OrthoDB" id="27483at2759"/>
<dbReference type="AlphaFoldDB" id="A0A165I4A4"/>
<reference evidence="1 2" key="1">
    <citation type="journal article" date="2016" name="Mol. Biol. Evol.">
        <title>Comparative Genomics of Early-Diverging Mushroom-Forming Fungi Provides Insights into the Origins of Lignocellulose Decay Capabilities.</title>
        <authorList>
            <person name="Nagy L.G."/>
            <person name="Riley R."/>
            <person name="Tritt A."/>
            <person name="Adam C."/>
            <person name="Daum C."/>
            <person name="Floudas D."/>
            <person name="Sun H."/>
            <person name="Yadav J.S."/>
            <person name="Pangilinan J."/>
            <person name="Larsson K.H."/>
            <person name="Matsuura K."/>
            <person name="Barry K."/>
            <person name="Labutti K."/>
            <person name="Kuo R."/>
            <person name="Ohm R.A."/>
            <person name="Bhattacharya S.S."/>
            <person name="Shirouzu T."/>
            <person name="Yoshinaga Y."/>
            <person name="Martin F.M."/>
            <person name="Grigoriev I.V."/>
            <person name="Hibbett D.S."/>
        </authorList>
    </citation>
    <scope>NUCLEOTIDE SEQUENCE [LARGE SCALE GENOMIC DNA]</scope>
    <source>
        <strain evidence="1 2">HHB12029</strain>
    </source>
</reference>
<keyword evidence="2" id="KW-1185">Reference proteome</keyword>
<accession>A0A165I4A4</accession>
<dbReference type="EMBL" id="KV426000">
    <property type="protein sequence ID" value="KZV92875.1"/>
    <property type="molecule type" value="Genomic_DNA"/>
</dbReference>
<dbReference type="Proteomes" id="UP000077266">
    <property type="component" value="Unassembled WGS sequence"/>
</dbReference>